<dbReference type="Gene3D" id="1.10.287.1260">
    <property type="match status" value="1"/>
</dbReference>
<keyword evidence="1" id="KW-0812">Transmembrane</keyword>
<reference evidence="2" key="1">
    <citation type="submission" date="2022-10" db="EMBL/GenBank/DDBJ databases">
        <authorList>
            <person name="Koch H."/>
        </authorList>
    </citation>
    <scope>NUCLEOTIDE SEQUENCE</scope>
    <source>
        <strain evidence="2">DNF</strain>
    </source>
</reference>
<evidence type="ECO:0000313" key="2">
    <source>
        <dbReference type="EMBL" id="CAI4033803.1"/>
    </source>
</evidence>
<dbReference type="Pfam" id="PF05552">
    <property type="entry name" value="MS_channel_1st_1"/>
    <property type="match status" value="2"/>
</dbReference>
<protein>
    <submittedName>
        <fullName evidence="2">Uncharacterized protein</fullName>
    </submittedName>
</protein>
<accession>A0AA86N2T8</accession>
<feature type="transmembrane region" description="Helical" evidence="1">
    <location>
        <begin position="86"/>
        <end position="103"/>
    </location>
</feature>
<dbReference type="KEGG" id="nti:DNFV4_04245"/>
<keyword evidence="3" id="KW-1185">Reference proteome</keyword>
<dbReference type="RefSeq" id="WP_289271233.1">
    <property type="nucleotide sequence ID" value="NZ_OX365700.1"/>
</dbReference>
<keyword evidence="1" id="KW-0472">Membrane</keyword>
<gene>
    <name evidence="2" type="ORF">DNFV4_04245</name>
</gene>
<organism evidence="2 3">
    <name type="scientific">Nitrospira tepida</name>
    <dbReference type="NCBI Taxonomy" id="2973512"/>
    <lineage>
        <taxon>Bacteria</taxon>
        <taxon>Pseudomonadati</taxon>
        <taxon>Nitrospirota</taxon>
        <taxon>Nitrospiria</taxon>
        <taxon>Nitrospirales</taxon>
        <taxon>Nitrospiraceae</taxon>
        <taxon>Nitrospira</taxon>
    </lineage>
</organism>
<evidence type="ECO:0000256" key="1">
    <source>
        <dbReference type="SAM" id="Phobius"/>
    </source>
</evidence>
<feature type="transmembrane region" description="Helical" evidence="1">
    <location>
        <begin position="123"/>
        <end position="148"/>
    </location>
</feature>
<dbReference type="Proteomes" id="UP001179121">
    <property type="component" value="Chromosome"/>
</dbReference>
<evidence type="ECO:0000313" key="3">
    <source>
        <dbReference type="Proteomes" id="UP001179121"/>
    </source>
</evidence>
<name>A0AA86N2T8_9BACT</name>
<sequence length="235" mass="25129">MTDFWTTALLAPLEALARQMLELLPNVLATVIIFSAGLAIAWVLGNGVERFLRAIGLDHLCNRLGLTTALIRGGVKYDPSHLAGRGVYWVVLLSATIAALGALNLQPINQFAQSFLAYMPHLFVAALILLAGFLLSNFISQAVLIAAVNANLRPARIIAAASRWGVQLVAVAMALEQLGIARNIVVVGFGITLGGLVLAASIAFGLGAKDLAKEYLEQRFSHRRPEDGGDDLRHL</sequence>
<dbReference type="InterPro" id="IPR008910">
    <property type="entry name" value="MSC_TM_helix"/>
</dbReference>
<feature type="transmembrane region" description="Helical" evidence="1">
    <location>
        <begin position="27"/>
        <end position="45"/>
    </location>
</feature>
<keyword evidence="1" id="KW-1133">Transmembrane helix</keyword>
<proteinExistence type="predicted"/>
<dbReference type="EMBL" id="OX365700">
    <property type="protein sequence ID" value="CAI4033803.1"/>
    <property type="molecule type" value="Genomic_DNA"/>
</dbReference>
<dbReference type="AlphaFoldDB" id="A0AA86N2T8"/>
<feature type="transmembrane region" description="Helical" evidence="1">
    <location>
        <begin position="184"/>
        <end position="206"/>
    </location>
</feature>